<dbReference type="AlphaFoldDB" id="A0AAV5AFN4"/>
<dbReference type="PROSITE" id="PS00061">
    <property type="entry name" value="ADH_SHORT"/>
    <property type="match status" value="1"/>
</dbReference>
<evidence type="ECO:0000256" key="3">
    <source>
        <dbReference type="ARBA" id="ARBA00023002"/>
    </source>
</evidence>
<proteinExistence type="inferred from homology"/>
<dbReference type="EMBL" id="BPWL01000008">
    <property type="protein sequence ID" value="GJJ13454.1"/>
    <property type="molecule type" value="Genomic_DNA"/>
</dbReference>
<accession>A0AAV5AFN4</accession>
<dbReference type="PANTHER" id="PTHR43618">
    <property type="entry name" value="7-ALPHA-HYDROXYSTEROID DEHYDROGENASE"/>
    <property type="match status" value="1"/>
</dbReference>
<evidence type="ECO:0000256" key="1">
    <source>
        <dbReference type="ARBA" id="ARBA00006484"/>
    </source>
</evidence>
<dbReference type="PRINTS" id="PR00080">
    <property type="entry name" value="SDRFAMILY"/>
</dbReference>
<dbReference type="Gene3D" id="3.40.50.720">
    <property type="entry name" value="NAD(P)-binding Rossmann-like Domain"/>
    <property type="match status" value="1"/>
</dbReference>
<keyword evidence="7" id="KW-1185">Reference proteome</keyword>
<dbReference type="InterPro" id="IPR036291">
    <property type="entry name" value="NAD(P)-bd_dom_sf"/>
</dbReference>
<feature type="compositionally biased region" description="Basic and acidic residues" evidence="5">
    <location>
        <begin position="251"/>
        <end position="279"/>
    </location>
</feature>
<dbReference type="Pfam" id="PF00106">
    <property type="entry name" value="adh_short"/>
    <property type="match status" value="1"/>
</dbReference>
<dbReference type="InterPro" id="IPR002347">
    <property type="entry name" value="SDR_fam"/>
</dbReference>
<protein>
    <recommendedName>
        <fullName evidence="8">NAD(P)-binding protein</fullName>
    </recommendedName>
</protein>
<comment type="similarity">
    <text evidence="1 4">Belongs to the short-chain dehydrogenases/reductases (SDR) family.</text>
</comment>
<evidence type="ECO:0000313" key="6">
    <source>
        <dbReference type="EMBL" id="GJJ13454.1"/>
    </source>
</evidence>
<evidence type="ECO:0000256" key="2">
    <source>
        <dbReference type="ARBA" id="ARBA00022857"/>
    </source>
</evidence>
<dbReference type="CDD" id="cd05233">
    <property type="entry name" value="SDR_c"/>
    <property type="match status" value="1"/>
</dbReference>
<dbReference type="PRINTS" id="PR00081">
    <property type="entry name" value="GDHRDH"/>
</dbReference>
<evidence type="ECO:0008006" key="8">
    <source>
        <dbReference type="Google" id="ProtNLM"/>
    </source>
</evidence>
<dbReference type="GO" id="GO:0016491">
    <property type="term" value="F:oxidoreductase activity"/>
    <property type="evidence" value="ECO:0007669"/>
    <property type="project" value="UniProtKB-KW"/>
</dbReference>
<keyword evidence="2" id="KW-0521">NADP</keyword>
<evidence type="ECO:0000256" key="4">
    <source>
        <dbReference type="RuleBase" id="RU000363"/>
    </source>
</evidence>
<dbReference type="SUPFAM" id="SSF51735">
    <property type="entry name" value="NAD(P)-binding Rossmann-fold domains"/>
    <property type="match status" value="1"/>
</dbReference>
<sequence>MADQYQVGDRVEYRPIGGENDNVSTSTGEIVEITEANFVVVVTGGGTGIGLMTAQAFANNGARVYIVGRRQEALDQAIKAHGQNLLNGGKFIPIVGDTSHKEGAIKIAQEIASKEKHVNVLINNAGVATKARIDVSKAEDPTSFSEELLRSDENEWSSIYAVNVVGYYLMTAAFLPLLSAATKAVKGYSGCVINIASISGTTYLSQGQPAYNVSKAAVTHLTHIMAGELSRPSFKVRVNAISPGIFPSEMTTKDSGEDQKSHIPAEGFGEKKGVPAGRPGKDDDIAQAVLLLATNTYINGQNGSLHKQQFTPILFADDYGLGWAQIFNGRSGDNILFYRKRKKF</sequence>
<dbReference type="InterPro" id="IPR020904">
    <property type="entry name" value="Sc_DH/Rdtase_CS"/>
</dbReference>
<feature type="region of interest" description="Disordered" evidence="5">
    <location>
        <begin position="249"/>
        <end position="279"/>
    </location>
</feature>
<evidence type="ECO:0000256" key="5">
    <source>
        <dbReference type="SAM" id="MobiDB-lite"/>
    </source>
</evidence>
<dbReference type="InterPro" id="IPR052178">
    <property type="entry name" value="Sec_Metab_Biosynth_SDR"/>
</dbReference>
<dbReference type="PANTHER" id="PTHR43618:SF4">
    <property type="entry name" value="SHORT CHAIN DEHYDROGENASE_REDUCTASE FAMILY (AFU_ORTHOLOGUE AFUA_7G04540)"/>
    <property type="match status" value="1"/>
</dbReference>
<name>A0AAV5AFN4_9AGAM</name>
<evidence type="ECO:0000313" key="7">
    <source>
        <dbReference type="Proteomes" id="UP001050691"/>
    </source>
</evidence>
<comment type="caution">
    <text evidence="6">The sequence shown here is derived from an EMBL/GenBank/DDBJ whole genome shotgun (WGS) entry which is preliminary data.</text>
</comment>
<dbReference type="Proteomes" id="UP001050691">
    <property type="component" value="Unassembled WGS sequence"/>
</dbReference>
<reference evidence="6" key="1">
    <citation type="submission" date="2021-10" db="EMBL/GenBank/DDBJ databases">
        <title>De novo Genome Assembly of Clathrus columnatus (Basidiomycota, Fungi) Using Illumina and Nanopore Sequence Data.</title>
        <authorList>
            <person name="Ogiso-Tanaka E."/>
            <person name="Itagaki H."/>
            <person name="Hosoya T."/>
            <person name="Hosaka K."/>
        </authorList>
    </citation>
    <scope>NUCLEOTIDE SEQUENCE</scope>
    <source>
        <strain evidence="6">MO-923</strain>
    </source>
</reference>
<keyword evidence="3" id="KW-0560">Oxidoreductase</keyword>
<gene>
    <name evidence="6" type="ORF">Clacol_007708</name>
</gene>
<organism evidence="6 7">
    <name type="scientific">Clathrus columnatus</name>
    <dbReference type="NCBI Taxonomy" id="1419009"/>
    <lineage>
        <taxon>Eukaryota</taxon>
        <taxon>Fungi</taxon>
        <taxon>Dikarya</taxon>
        <taxon>Basidiomycota</taxon>
        <taxon>Agaricomycotina</taxon>
        <taxon>Agaricomycetes</taxon>
        <taxon>Phallomycetidae</taxon>
        <taxon>Phallales</taxon>
        <taxon>Clathraceae</taxon>
        <taxon>Clathrus</taxon>
    </lineage>
</organism>